<reference evidence="3" key="2">
    <citation type="journal article" date="2023" name="Microbiol Resour">
        <title>Decontamination and Annotation of the Draft Genome Sequence of the Oomycete Lagenidium giganteum ARSEF 373.</title>
        <authorList>
            <person name="Morgan W.R."/>
            <person name="Tartar A."/>
        </authorList>
    </citation>
    <scope>NUCLEOTIDE SEQUENCE</scope>
    <source>
        <strain evidence="3">ARSEF 373</strain>
    </source>
</reference>
<sequence length="809" mass="90072">MSALEELQELYNADPETERIILRGKELESVDLEMEYLHVHFANVRHLDLSDNHLEMLPVAFGQQLPKLVALDVTKNPFRSVTELVDILQKCPSLKSLSVTLKNATEEKLLLVMLPKLRILNGTPLPFTSNPPLPPAPAASPRSIEAFSSMLAAPLSSAAAPPASPQEKRTLKLQFASIKQQQQQQLRQQQGQSTDQTATQPRRARIQSGPRSNERLASTSDERTDWRKLLKNQPHGSGNSEQSTALGLCTTADFFAQLKAIVKCFHQSSTAQRQASGVSSQRDEIVYRQLDQHVDMLARQWEQHVAKRKPQDAVQTRWSLLEVCGVYGVDKTSQVDATLGRALEMMFRLQKELLTAALVGTATSGTTKDSPAKSPANAQVKQQMKTLLEVAETLERDLEAAQSKLQREQSEREALQEENWSLARENASLKRKTKLDIPIDNTSAAATSAATTSGSAGRRRKRLENSSASAAVGPPGSSTKAIGGASTAPVTLRTSPSKKSPTNKVITNDSTRSLTYKQLIDLLGCILASKAKYDKHTTATGAPRETVEQHMYTYLNQRFGLHVLIVDYACAIWKGCQKYQMQSNDAAAFLALLQNHVDEGFVVIKKKLQQALLDLLRAYFQAKYPLKQETAIAALVQNRIQNLLNEQEWQEMLTYLYDPQDSAVLLRIVRKKAEQFHASQQTTPGYAKAKTKAPPSGLTLPYVTFEKLLYDYQLQGRLKLLECFRQLFDGYDTERVGIIDRDRFRQLVHVVAPKRTEDDIEQLVTTVDPFHHDAITFSDAVACLLKDIRIKSAQEAHAKGNASPVSFLV</sequence>
<dbReference type="SUPFAM" id="SSF47473">
    <property type="entry name" value="EF-hand"/>
    <property type="match status" value="1"/>
</dbReference>
<dbReference type="SUPFAM" id="SSF52075">
    <property type="entry name" value="Outer arm dynein light chain 1"/>
    <property type="match status" value="1"/>
</dbReference>
<dbReference type="InterPro" id="IPR011992">
    <property type="entry name" value="EF-hand-dom_pair"/>
</dbReference>
<feature type="region of interest" description="Disordered" evidence="2">
    <location>
        <begin position="177"/>
        <end position="225"/>
    </location>
</feature>
<evidence type="ECO:0000313" key="3">
    <source>
        <dbReference type="EMBL" id="DBA02791.1"/>
    </source>
</evidence>
<feature type="compositionally biased region" description="Polar residues" evidence="2">
    <location>
        <begin position="488"/>
        <end position="506"/>
    </location>
</feature>
<dbReference type="Gene3D" id="1.10.238.10">
    <property type="entry name" value="EF-hand"/>
    <property type="match status" value="1"/>
</dbReference>
<evidence type="ECO:0000256" key="1">
    <source>
        <dbReference type="SAM" id="Coils"/>
    </source>
</evidence>
<dbReference type="PANTHER" id="PTHR16306:SF1">
    <property type="entry name" value="CHROMOSOME UNDETERMINED SCAFFOLD_7, WHOLE GENOME SHOTGUN SEQUENCE"/>
    <property type="match status" value="1"/>
</dbReference>
<feature type="region of interest" description="Disordered" evidence="2">
    <location>
        <begin position="444"/>
        <end position="506"/>
    </location>
</feature>
<dbReference type="Gene3D" id="3.80.10.10">
    <property type="entry name" value="Ribonuclease Inhibitor"/>
    <property type="match status" value="1"/>
</dbReference>
<feature type="compositionally biased region" description="Low complexity" evidence="2">
    <location>
        <begin position="466"/>
        <end position="478"/>
    </location>
</feature>
<comment type="caution">
    <text evidence="3">The sequence shown here is derived from an EMBL/GenBank/DDBJ whole genome shotgun (WGS) entry which is preliminary data.</text>
</comment>
<evidence type="ECO:0000313" key="4">
    <source>
        <dbReference type="Proteomes" id="UP001146120"/>
    </source>
</evidence>
<accession>A0AAV2Z918</accession>
<dbReference type="InterPro" id="IPR032675">
    <property type="entry name" value="LRR_dom_sf"/>
</dbReference>
<protein>
    <recommendedName>
        <fullName evidence="5">EF-hand domain-containing protein</fullName>
    </recommendedName>
</protein>
<gene>
    <name evidence="3" type="ORF">N0F65_006581</name>
</gene>
<dbReference type="AlphaFoldDB" id="A0AAV2Z918"/>
<organism evidence="3 4">
    <name type="scientific">Lagenidium giganteum</name>
    <dbReference type="NCBI Taxonomy" id="4803"/>
    <lineage>
        <taxon>Eukaryota</taxon>
        <taxon>Sar</taxon>
        <taxon>Stramenopiles</taxon>
        <taxon>Oomycota</taxon>
        <taxon>Peronosporomycetes</taxon>
        <taxon>Pythiales</taxon>
        <taxon>Pythiaceae</taxon>
    </lineage>
</organism>
<evidence type="ECO:0000256" key="2">
    <source>
        <dbReference type="SAM" id="MobiDB-lite"/>
    </source>
</evidence>
<name>A0AAV2Z918_9STRA</name>
<feature type="compositionally biased region" description="Polar residues" evidence="2">
    <location>
        <begin position="209"/>
        <end position="219"/>
    </location>
</feature>
<proteinExistence type="predicted"/>
<feature type="compositionally biased region" description="Low complexity" evidence="2">
    <location>
        <begin position="180"/>
        <end position="200"/>
    </location>
</feature>
<evidence type="ECO:0008006" key="5">
    <source>
        <dbReference type="Google" id="ProtNLM"/>
    </source>
</evidence>
<keyword evidence="4" id="KW-1185">Reference proteome</keyword>
<dbReference type="Proteomes" id="UP001146120">
    <property type="component" value="Unassembled WGS sequence"/>
</dbReference>
<dbReference type="PANTHER" id="PTHR16306">
    <property type="entry name" value="TRANSLIN-ASSOCIATED FACTOR X-INTERACTING PROTEIN 1"/>
    <property type="match status" value="1"/>
</dbReference>
<reference evidence="3" key="1">
    <citation type="submission" date="2022-11" db="EMBL/GenBank/DDBJ databases">
        <authorList>
            <person name="Morgan W.R."/>
            <person name="Tartar A."/>
        </authorList>
    </citation>
    <scope>NUCLEOTIDE SEQUENCE</scope>
    <source>
        <strain evidence="3">ARSEF 373</strain>
    </source>
</reference>
<dbReference type="GO" id="GO:0005737">
    <property type="term" value="C:cytoplasm"/>
    <property type="evidence" value="ECO:0007669"/>
    <property type="project" value="TreeGrafter"/>
</dbReference>
<keyword evidence="1" id="KW-0175">Coiled coil</keyword>
<dbReference type="EMBL" id="DAKRPA010000026">
    <property type="protein sequence ID" value="DBA02791.1"/>
    <property type="molecule type" value="Genomic_DNA"/>
</dbReference>
<feature type="coiled-coil region" evidence="1">
    <location>
        <begin position="377"/>
        <end position="432"/>
    </location>
</feature>
<feature type="compositionally biased region" description="Low complexity" evidence="2">
    <location>
        <begin position="444"/>
        <end position="456"/>
    </location>
</feature>